<dbReference type="RefSeq" id="WP_153880990.1">
    <property type="nucleotide sequence ID" value="NZ_JNHN01000170.1"/>
</dbReference>
<comment type="caution">
    <text evidence="1">The sequence shown here is derived from an EMBL/GenBank/DDBJ whole genome shotgun (WGS) entry which is preliminary data.</text>
</comment>
<evidence type="ECO:0000313" key="2">
    <source>
        <dbReference type="Proteomes" id="UP000028013"/>
    </source>
</evidence>
<reference evidence="1 2" key="1">
    <citation type="submission" date="2014-04" db="EMBL/GenBank/DDBJ databases">
        <authorList>
            <person name="Sears C."/>
            <person name="Carroll K."/>
            <person name="Sack B.R."/>
            <person name="Qadri F."/>
            <person name="Myers L.L."/>
            <person name="Chung G.-T."/>
            <person name="Escheverria P."/>
            <person name="Fraser C.M."/>
            <person name="Sadzewicz L."/>
            <person name="Shefchek K.A."/>
            <person name="Tallon L."/>
            <person name="Das S.P."/>
            <person name="Daugherty S."/>
            <person name="Mongodin E.F."/>
        </authorList>
    </citation>
    <scope>NUCLEOTIDE SEQUENCE [LARGE SCALE GENOMIC DNA]</scope>
    <source>
        <strain evidence="1 2">3978 T3 ii</strain>
    </source>
</reference>
<sequence>MRMTLPAGVRISISFNPLGVAGVLFCFRPVVPANERTGTKDPLCGSSIN</sequence>
<dbReference type="EMBL" id="JNHN01000170">
    <property type="protein sequence ID" value="KDS51415.1"/>
    <property type="molecule type" value="Genomic_DNA"/>
</dbReference>
<evidence type="ECO:0000313" key="1">
    <source>
        <dbReference type="EMBL" id="KDS51415.1"/>
    </source>
</evidence>
<name>A0A078S0P7_BACUN</name>
<dbReference type="AlphaFoldDB" id="A0A078S0P7"/>
<dbReference type="Proteomes" id="UP000028013">
    <property type="component" value="Unassembled WGS sequence"/>
</dbReference>
<dbReference type="PATRIC" id="fig|1339349.3.peg.1973"/>
<protein>
    <submittedName>
        <fullName evidence="1">Uncharacterized protein</fullName>
    </submittedName>
</protein>
<organism evidence="1 2">
    <name type="scientific">Bacteroides uniformis str. 3978 T3 ii</name>
    <dbReference type="NCBI Taxonomy" id="1339349"/>
    <lineage>
        <taxon>Bacteria</taxon>
        <taxon>Pseudomonadati</taxon>
        <taxon>Bacteroidota</taxon>
        <taxon>Bacteroidia</taxon>
        <taxon>Bacteroidales</taxon>
        <taxon>Bacteroidaceae</taxon>
        <taxon>Bacteroides</taxon>
    </lineage>
</organism>
<gene>
    <name evidence="1" type="ORF">M094_0727</name>
</gene>
<accession>A0A078S0P7</accession>
<proteinExistence type="predicted"/>